<protein>
    <submittedName>
        <fullName evidence="4">Nitroreductase family protein</fullName>
    </submittedName>
</protein>
<dbReference type="PANTHER" id="PTHR43673:SF10">
    <property type="entry name" value="NADH DEHYDROGENASE_NAD(P)H NITROREDUCTASE XCC3605-RELATED"/>
    <property type="match status" value="1"/>
</dbReference>
<dbReference type="RefSeq" id="WP_003361764.1">
    <property type="nucleotide sequence ID" value="NC_012658.1"/>
</dbReference>
<evidence type="ECO:0000313" key="4">
    <source>
        <dbReference type="EMBL" id="ACQ54150.1"/>
    </source>
</evidence>
<feature type="domain" description="Nitroreductase" evidence="3">
    <location>
        <begin position="5"/>
        <end position="157"/>
    </location>
</feature>
<dbReference type="AlphaFoldDB" id="A0A3F2ZTN9"/>
<dbReference type="GO" id="GO:0016491">
    <property type="term" value="F:oxidoreductase activity"/>
    <property type="evidence" value="ECO:0007669"/>
    <property type="project" value="UniProtKB-KW"/>
</dbReference>
<dbReference type="EMBL" id="CP001083">
    <property type="protein sequence ID" value="ACQ54150.1"/>
    <property type="molecule type" value="Genomic_DNA"/>
</dbReference>
<accession>A0A3F2ZTN9</accession>
<comment type="similarity">
    <text evidence="1">Belongs to the nitroreductase family.</text>
</comment>
<dbReference type="InterPro" id="IPR029479">
    <property type="entry name" value="Nitroreductase"/>
</dbReference>
<dbReference type="PANTHER" id="PTHR43673">
    <property type="entry name" value="NAD(P)H NITROREDUCTASE YDGI-RELATED"/>
    <property type="match status" value="1"/>
</dbReference>
<gene>
    <name evidence="4" type="ordered locus">CLJ_B3907</name>
</gene>
<evidence type="ECO:0000313" key="5">
    <source>
        <dbReference type="Proteomes" id="UP000002333"/>
    </source>
</evidence>
<evidence type="ECO:0000256" key="2">
    <source>
        <dbReference type="ARBA" id="ARBA00023002"/>
    </source>
</evidence>
<dbReference type="Proteomes" id="UP000002333">
    <property type="component" value="Chromosome"/>
</dbReference>
<proteinExistence type="inferred from homology"/>
<dbReference type="Pfam" id="PF00881">
    <property type="entry name" value="Nitroreductase"/>
    <property type="match status" value="1"/>
</dbReference>
<reference evidence="4 5" key="1">
    <citation type="journal article" date="2007" name="PLoS ONE">
        <title>Analysis of the neurotoxin complex genes in Clostridium botulinum A1-A4 and B1 strains: BoNT/A3, /Ba4 and /B1 clusters are located within plasmids.</title>
        <authorList>
            <person name="Smith T.J."/>
            <person name="Hill K.K."/>
            <person name="Foley B.T."/>
            <person name="Detter J.C."/>
            <person name="Munk A.C."/>
            <person name="Bruce D.C."/>
            <person name="Doggett N.A."/>
            <person name="Smith L.A."/>
            <person name="Marks J.D."/>
            <person name="Xie G."/>
            <person name="Brettin T.S."/>
        </authorList>
    </citation>
    <scope>NUCLEOTIDE SEQUENCE [LARGE SCALE GENOMIC DNA]</scope>
    <source>
        <strain evidence="5">657 / Type Ba4</strain>
    </source>
</reference>
<dbReference type="Gene3D" id="3.40.109.10">
    <property type="entry name" value="NADH Oxidase"/>
    <property type="match status" value="1"/>
</dbReference>
<organism evidence="4 5">
    <name type="scientific">Clostridium botulinum (strain 657 / Type Ba4)</name>
    <dbReference type="NCBI Taxonomy" id="515621"/>
    <lineage>
        <taxon>Bacteria</taxon>
        <taxon>Bacillati</taxon>
        <taxon>Bacillota</taxon>
        <taxon>Clostridia</taxon>
        <taxon>Eubacteriales</taxon>
        <taxon>Clostridiaceae</taxon>
        <taxon>Clostridium</taxon>
    </lineage>
</organism>
<reference evidence="5" key="2">
    <citation type="submission" date="2008-05" db="EMBL/GenBank/DDBJ databases">
        <title>Genome sequence of Clostridium botulinum Ba4 strain 657.</title>
        <authorList>
            <person name="Shrivastava S."/>
            <person name="Brown J.L."/>
            <person name="Bruce D."/>
            <person name="Detter C."/>
            <person name="Munk C."/>
            <person name="Smith L.A."/>
            <person name="Smith T.J."/>
            <person name="Sutton G."/>
            <person name="Brettin T.S."/>
        </authorList>
    </citation>
    <scope>NUCLEOTIDE SEQUENCE [LARGE SCALE GENOMIC DNA]</scope>
    <source>
        <strain evidence="5">657 / Type Ba4</strain>
    </source>
</reference>
<name>A0A3F2ZTN9_CLOB6</name>
<sequence length="179" mass="20712">MFQEIRSRRSIRKYIDKPIEDEKIMEIIESARLAPSGSNTQPWHFIVVKSEITRGRLAKVSHNQEWMMAAPVFIVCVADIRSRIKGDVELSLNENSPQQELKQIIRDTSIAVEHLVLSAENLGLGTCWIAWFTQEEIRPILNIPSDKYVVSIITIGYPNESSKARPRKKLQDIIHYEQW</sequence>
<dbReference type="SUPFAM" id="SSF55469">
    <property type="entry name" value="FMN-dependent nitroreductase-like"/>
    <property type="match status" value="1"/>
</dbReference>
<dbReference type="InterPro" id="IPR000415">
    <property type="entry name" value="Nitroreductase-like"/>
</dbReference>
<evidence type="ECO:0000256" key="1">
    <source>
        <dbReference type="ARBA" id="ARBA00007118"/>
    </source>
</evidence>
<evidence type="ECO:0000259" key="3">
    <source>
        <dbReference type="Pfam" id="PF00881"/>
    </source>
</evidence>
<keyword evidence="2" id="KW-0560">Oxidoreductase</keyword>
<dbReference type="KEGG" id="cbi:CLJ_B3907"/>